<dbReference type="InterPro" id="IPR017871">
    <property type="entry name" value="ABC_transporter-like_CS"/>
</dbReference>
<dbReference type="PANTHER" id="PTHR43394">
    <property type="entry name" value="ATP-DEPENDENT PERMEASE MDL1, MITOCHONDRIAL"/>
    <property type="match status" value="1"/>
</dbReference>
<dbReference type="SMART" id="SM00382">
    <property type="entry name" value="AAA"/>
    <property type="match status" value="1"/>
</dbReference>
<evidence type="ECO:0000256" key="4">
    <source>
        <dbReference type="ARBA" id="ARBA00022692"/>
    </source>
</evidence>
<dbReference type="PROSITE" id="PS50893">
    <property type="entry name" value="ABC_TRANSPORTER_2"/>
    <property type="match status" value="1"/>
</dbReference>
<dbReference type="GO" id="GO:0005524">
    <property type="term" value="F:ATP binding"/>
    <property type="evidence" value="ECO:0007669"/>
    <property type="project" value="UniProtKB-KW"/>
</dbReference>
<feature type="transmembrane region" description="Helical" evidence="10">
    <location>
        <begin position="276"/>
        <end position="301"/>
    </location>
</feature>
<dbReference type="PROSITE" id="PS00211">
    <property type="entry name" value="ABC_TRANSPORTER_1"/>
    <property type="match status" value="1"/>
</dbReference>
<dbReference type="InterPro" id="IPR027417">
    <property type="entry name" value="P-loop_NTPase"/>
</dbReference>
<comment type="function">
    <text evidence="9">May be involved in multidrug export. Transmembrane domains (TMD) form a pore in the cell membrane and the ATP-binding domain (NBD) is responsible for energy generation.</text>
</comment>
<dbReference type="Pfam" id="PF00005">
    <property type="entry name" value="ABC_tran"/>
    <property type="match status" value="1"/>
</dbReference>
<keyword evidence="8 10" id="KW-0472">Membrane</keyword>
<evidence type="ECO:0000256" key="6">
    <source>
        <dbReference type="ARBA" id="ARBA00022840"/>
    </source>
</evidence>
<dbReference type="InterPro" id="IPR003439">
    <property type="entry name" value="ABC_transporter-like_ATP-bd"/>
</dbReference>
<feature type="transmembrane region" description="Helical" evidence="10">
    <location>
        <begin position="138"/>
        <end position="155"/>
    </location>
</feature>
<evidence type="ECO:0000313" key="14">
    <source>
        <dbReference type="Proteomes" id="UP000233482"/>
    </source>
</evidence>
<proteinExistence type="predicted"/>
<dbReference type="PANTHER" id="PTHR43394:SF1">
    <property type="entry name" value="ATP-BINDING CASSETTE SUB-FAMILY B MEMBER 10, MITOCHONDRIAL"/>
    <property type="match status" value="1"/>
</dbReference>
<dbReference type="CDD" id="cd18548">
    <property type="entry name" value="ABC_6TM_Tm287_like"/>
    <property type="match status" value="1"/>
</dbReference>
<dbReference type="InterPro" id="IPR036640">
    <property type="entry name" value="ABC1_TM_sf"/>
</dbReference>
<reference evidence="13 14" key="1">
    <citation type="submission" date="2017-12" db="EMBL/GenBank/DDBJ databases">
        <title>Genomics of Macrococcus caseolyticus.</title>
        <authorList>
            <person name="MacFadyen A.C."/>
            <person name="Paterson G.K."/>
        </authorList>
    </citation>
    <scope>NUCLEOTIDE SEQUENCE [LARGE SCALE GENOMIC DNA]</scope>
    <source>
        <strain evidence="13 14">5788_EF188</strain>
    </source>
</reference>
<keyword evidence="3" id="KW-1003">Cell membrane</keyword>
<dbReference type="PROSITE" id="PS50929">
    <property type="entry name" value="ABC_TM1F"/>
    <property type="match status" value="1"/>
</dbReference>
<evidence type="ECO:0000259" key="11">
    <source>
        <dbReference type="PROSITE" id="PS50893"/>
    </source>
</evidence>
<dbReference type="EMBL" id="PIXC01000012">
    <property type="protein sequence ID" value="PKE26112.1"/>
    <property type="molecule type" value="Genomic_DNA"/>
</dbReference>
<gene>
    <name evidence="13" type="ORF">CW686_06280</name>
</gene>
<keyword evidence="2" id="KW-0813">Transport</keyword>
<keyword evidence="4 10" id="KW-0812">Transmembrane</keyword>
<feature type="domain" description="ABC transporter" evidence="11">
    <location>
        <begin position="336"/>
        <end position="569"/>
    </location>
</feature>
<dbReference type="SUPFAM" id="SSF52540">
    <property type="entry name" value="P-loop containing nucleoside triphosphate hydrolases"/>
    <property type="match status" value="1"/>
</dbReference>
<feature type="transmembrane region" description="Helical" evidence="10">
    <location>
        <begin position="161"/>
        <end position="178"/>
    </location>
</feature>
<feature type="transmembrane region" description="Helical" evidence="10">
    <location>
        <begin position="16"/>
        <end position="40"/>
    </location>
</feature>
<organism evidence="13 14">
    <name type="scientific">Macrococcoides caseolyticum</name>
    <dbReference type="NCBI Taxonomy" id="69966"/>
    <lineage>
        <taxon>Bacteria</taxon>
        <taxon>Bacillati</taxon>
        <taxon>Bacillota</taxon>
        <taxon>Bacilli</taxon>
        <taxon>Bacillales</taxon>
        <taxon>Staphylococcaceae</taxon>
        <taxon>Macrococcoides</taxon>
    </lineage>
</organism>
<feature type="transmembrane region" description="Helical" evidence="10">
    <location>
        <begin position="60"/>
        <end position="81"/>
    </location>
</feature>
<dbReference type="Proteomes" id="UP000233482">
    <property type="component" value="Unassembled WGS sequence"/>
</dbReference>
<evidence type="ECO:0000259" key="12">
    <source>
        <dbReference type="PROSITE" id="PS50929"/>
    </source>
</evidence>
<protein>
    <submittedName>
        <fullName evidence="13">ABC transporter ATP-binding protein</fullName>
    </submittedName>
</protein>
<dbReference type="InterPro" id="IPR003593">
    <property type="entry name" value="AAA+_ATPase"/>
</dbReference>
<dbReference type="SUPFAM" id="SSF90123">
    <property type="entry name" value="ABC transporter transmembrane region"/>
    <property type="match status" value="1"/>
</dbReference>
<evidence type="ECO:0000256" key="2">
    <source>
        <dbReference type="ARBA" id="ARBA00022448"/>
    </source>
</evidence>
<name>A0A855GWA8_9STAP</name>
<dbReference type="FunFam" id="3.40.50.300:FF:000221">
    <property type="entry name" value="Multidrug ABC transporter ATP-binding protein"/>
    <property type="match status" value="1"/>
</dbReference>
<evidence type="ECO:0000256" key="3">
    <source>
        <dbReference type="ARBA" id="ARBA00022475"/>
    </source>
</evidence>
<dbReference type="GO" id="GO:0005886">
    <property type="term" value="C:plasma membrane"/>
    <property type="evidence" value="ECO:0007669"/>
    <property type="project" value="UniProtKB-SubCell"/>
</dbReference>
<dbReference type="AlphaFoldDB" id="A0A855GWA8"/>
<keyword evidence="6 13" id="KW-0067">ATP-binding</keyword>
<dbReference type="Gene3D" id="1.20.1560.10">
    <property type="entry name" value="ABC transporter type 1, transmembrane domain"/>
    <property type="match status" value="1"/>
</dbReference>
<evidence type="ECO:0000256" key="8">
    <source>
        <dbReference type="ARBA" id="ARBA00023136"/>
    </source>
</evidence>
<keyword evidence="7 10" id="KW-1133">Transmembrane helix</keyword>
<evidence type="ECO:0000256" key="5">
    <source>
        <dbReference type="ARBA" id="ARBA00022741"/>
    </source>
</evidence>
<dbReference type="InterPro" id="IPR039421">
    <property type="entry name" value="Type_1_exporter"/>
</dbReference>
<sequence>MGGVLLKEILKFTIPYRLWIIIALILMLLELAVELSLPIILSHIINEGLIKQNMDITLQYLIILLIISAAAFICGVINSFISSHVCHSFSFDLRNALFKKVQQFSLKHIETFKTSSIITRLTNDVIACEMVLFMSLRIMLRAPLLVLGSIIMSFIVAPHLALYLLVGAPIIFVFLYYTSKAGMNMFTRVQKKLDGLNRNIQQNLSSVRMIRANMSADYESEKFEHTALDLKEDTTRALKLMERILPFLLIVMNIALLFVIYIGAIDVTNNALNVGALVAVINYALRMQGGFSMFAFIIIAYSRAKASAERMSEILTTDVNTYHGSTDVEVSGGASIEFKNVSFKYPLSHQMVLKDISFHIEAGEKFVIMGATGSGKSALLSLLPRMYEVTQGKIMINGIDIKEMEITDLRDMIGYVPQRNILFTGSVFDNIIFGNAHAESEDVTEATKIAQVHTNILDFDAQYNTKVGQEGVNLSGGQKQRLAIARAVIKSPNILILDDSTSALDIHTENNLFKELSKLSMTRIIVTQKIQTAMTADHILLLDKGEIVGFGNHQSLLETSELYQAIYHSQERGDLHG</sequence>
<evidence type="ECO:0000256" key="1">
    <source>
        <dbReference type="ARBA" id="ARBA00004651"/>
    </source>
</evidence>
<evidence type="ECO:0000256" key="9">
    <source>
        <dbReference type="ARBA" id="ARBA00025074"/>
    </source>
</evidence>
<feature type="transmembrane region" description="Helical" evidence="10">
    <location>
        <begin position="244"/>
        <end position="264"/>
    </location>
</feature>
<dbReference type="GO" id="GO:0015421">
    <property type="term" value="F:ABC-type oligopeptide transporter activity"/>
    <property type="evidence" value="ECO:0007669"/>
    <property type="project" value="TreeGrafter"/>
</dbReference>
<dbReference type="Pfam" id="PF00664">
    <property type="entry name" value="ABC_membrane"/>
    <property type="match status" value="1"/>
</dbReference>
<keyword evidence="5" id="KW-0547">Nucleotide-binding</keyword>
<accession>A0A855GWA8</accession>
<dbReference type="GO" id="GO:0016887">
    <property type="term" value="F:ATP hydrolysis activity"/>
    <property type="evidence" value="ECO:0007669"/>
    <property type="project" value="InterPro"/>
</dbReference>
<dbReference type="Gene3D" id="3.40.50.300">
    <property type="entry name" value="P-loop containing nucleotide triphosphate hydrolases"/>
    <property type="match status" value="1"/>
</dbReference>
<dbReference type="InterPro" id="IPR011527">
    <property type="entry name" value="ABC1_TM_dom"/>
</dbReference>
<comment type="caution">
    <text evidence="13">The sequence shown here is derived from an EMBL/GenBank/DDBJ whole genome shotgun (WGS) entry which is preliminary data.</text>
</comment>
<comment type="subcellular location">
    <subcellularLocation>
        <location evidence="1">Cell membrane</location>
        <topology evidence="1">Multi-pass membrane protein</topology>
    </subcellularLocation>
</comment>
<evidence type="ECO:0000256" key="7">
    <source>
        <dbReference type="ARBA" id="ARBA00022989"/>
    </source>
</evidence>
<feature type="domain" description="ABC transmembrane type-1" evidence="12">
    <location>
        <begin position="21"/>
        <end position="303"/>
    </location>
</feature>
<evidence type="ECO:0000256" key="10">
    <source>
        <dbReference type="SAM" id="Phobius"/>
    </source>
</evidence>
<evidence type="ECO:0000313" key="13">
    <source>
        <dbReference type="EMBL" id="PKE26112.1"/>
    </source>
</evidence>